<dbReference type="PRINTS" id="PR00455">
    <property type="entry name" value="HTHTETR"/>
</dbReference>
<evidence type="ECO:0000313" key="8">
    <source>
        <dbReference type="Proteomes" id="UP001562065"/>
    </source>
</evidence>
<organism evidence="7 8">
    <name type="scientific">Isoalcanivorax beigongshangi</name>
    <dbReference type="NCBI Taxonomy" id="3238810"/>
    <lineage>
        <taxon>Bacteria</taxon>
        <taxon>Pseudomonadati</taxon>
        <taxon>Pseudomonadota</taxon>
        <taxon>Gammaproteobacteria</taxon>
        <taxon>Oceanospirillales</taxon>
        <taxon>Alcanivoracaceae</taxon>
        <taxon>Isoalcanivorax</taxon>
    </lineage>
</organism>
<feature type="compositionally biased region" description="Basic and acidic residues" evidence="5">
    <location>
        <begin position="16"/>
        <end position="33"/>
    </location>
</feature>
<dbReference type="InterPro" id="IPR036271">
    <property type="entry name" value="Tet_transcr_reg_TetR-rel_C_sf"/>
</dbReference>
<dbReference type="PANTHER" id="PTHR47506:SF7">
    <property type="entry name" value="TRANSCRIPTIONAL REGULATORY PROTEIN"/>
    <property type="match status" value="1"/>
</dbReference>
<keyword evidence="3" id="KW-0804">Transcription</keyword>
<evidence type="ECO:0000313" key="7">
    <source>
        <dbReference type="EMBL" id="MEY1662228.1"/>
    </source>
</evidence>
<name>A0ABV4AHC4_9GAMM</name>
<evidence type="ECO:0000256" key="2">
    <source>
        <dbReference type="ARBA" id="ARBA00023125"/>
    </source>
</evidence>
<dbReference type="RefSeq" id="WP_369455466.1">
    <property type="nucleotide sequence ID" value="NZ_JBGCUO010000001.1"/>
</dbReference>
<feature type="DNA-binding region" description="H-T-H motif" evidence="4">
    <location>
        <begin position="57"/>
        <end position="76"/>
    </location>
</feature>
<dbReference type="SUPFAM" id="SSF46689">
    <property type="entry name" value="Homeodomain-like"/>
    <property type="match status" value="1"/>
</dbReference>
<keyword evidence="1" id="KW-0805">Transcription regulation</keyword>
<protein>
    <submittedName>
        <fullName evidence="7">TetR/AcrR family transcriptional regulator</fullName>
    </submittedName>
</protein>
<dbReference type="Pfam" id="PF00440">
    <property type="entry name" value="TetR_N"/>
    <property type="match status" value="1"/>
</dbReference>
<accession>A0ABV4AHC4</accession>
<comment type="caution">
    <text evidence="7">The sequence shown here is derived from an EMBL/GenBank/DDBJ whole genome shotgun (WGS) entry which is preliminary data.</text>
</comment>
<evidence type="ECO:0000256" key="1">
    <source>
        <dbReference type="ARBA" id="ARBA00023015"/>
    </source>
</evidence>
<sequence>MNVRLQNPRQGSFSFDLEHGAEPDPMRYDDTHKQHTRQRLLQASAAVLKAQGFSATGVDRLMQAAGLSGGALYAYYPSKNALLAAVVENEVLSGHSRLTPERGSVTESLRHLLRQYLSLSHVQHPELGCLLPALAAELSRAPQDVQALLDRANELFVAHWAPRLGSRTDAQFLITQLVGSVLLARMSNDPERQREILNASKQKLTDMFLAPGRLPEPV</sequence>
<gene>
    <name evidence="7" type="ORF">AB5I84_08720</name>
</gene>
<reference evidence="7 8" key="1">
    <citation type="submission" date="2024-07" db="EMBL/GenBank/DDBJ databases">
        <authorList>
            <person name="Ren Q."/>
        </authorList>
    </citation>
    <scope>NUCLEOTIDE SEQUENCE [LARGE SCALE GENOMIC DNA]</scope>
    <source>
        <strain evidence="7 8">REN37</strain>
    </source>
</reference>
<dbReference type="Gene3D" id="1.10.357.10">
    <property type="entry name" value="Tetracycline Repressor, domain 2"/>
    <property type="match status" value="1"/>
</dbReference>
<keyword evidence="8" id="KW-1185">Reference proteome</keyword>
<evidence type="ECO:0000259" key="6">
    <source>
        <dbReference type="PROSITE" id="PS50977"/>
    </source>
</evidence>
<evidence type="ECO:0000256" key="3">
    <source>
        <dbReference type="ARBA" id="ARBA00023163"/>
    </source>
</evidence>
<keyword evidence="2 4" id="KW-0238">DNA-binding</keyword>
<feature type="compositionally biased region" description="Polar residues" evidence="5">
    <location>
        <begin position="1"/>
        <end position="13"/>
    </location>
</feature>
<dbReference type="InterPro" id="IPR001647">
    <property type="entry name" value="HTH_TetR"/>
</dbReference>
<feature type="domain" description="HTH tetR-type" evidence="6">
    <location>
        <begin position="34"/>
        <end position="94"/>
    </location>
</feature>
<dbReference type="Proteomes" id="UP001562065">
    <property type="component" value="Unassembled WGS sequence"/>
</dbReference>
<dbReference type="SUPFAM" id="SSF48498">
    <property type="entry name" value="Tetracyclin repressor-like, C-terminal domain"/>
    <property type="match status" value="1"/>
</dbReference>
<dbReference type="EMBL" id="JBGCUO010000001">
    <property type="protein sequence ID" value="MEY1662228.1"/>
    <property type="molecule type" value="Genomic_DNA"/>
</dbReference>
<proteinExistence type="predicted"/>
<feature type="region of interest" description="Disordered" evidence="5">
    <location>
        <begin position="1"/>
        <end position="34"/>
    </location>
</feature>
<dbReference type="PROSITE" id="PS50977">
    <property type="entry name" value="HTH_TETR_2"/>
    <property type="match status" value="1"/>
</dbReference>
<evidence type="ECO:0000256" key="5">
    <source>
        <dbReference type="SAM" id="MobiDB-lite"/>
    </source>
</evidence>
<evidence type="ECO:0000256" key="4">
    <source>
        <dbReference type="PROSITE-ProRule" id="PRU00335"/>
    </source>
</evidence>
<dbReference type="Gene3D" id="1.10.10.60">
    <property type="entry name" value="Homeodomain-like"/>
    <property type="match status" value="1"/>
</dbReference>
<dbReference type="PANTHER" id="PTHR47506">
    <property type="entry name" value="TRANSCRIPTIONAL REGULATORY PROTEIN"/>
    <property type="match status" value="1"/>
</dbReference>
<dbReference type="InterPro" id="IPR009057">
    <property type="entry name" value="Homeodomain-like_sf"/>
</dbReference>